<dbReference type="AlphaFoldDB" id="A0A1X2G7E3"/>
<evidence type="ECO:0000313" key="4">
    <source>
        <dbReference type="Proteomes" id="UP000242146"/>
    </source>
</evidence>
<keyword evidence="4" id="KW-1185">Reference proteome</keyword>
<feature type="domain" description="DUF2264" evidence="2">
    <location>
        <begin position="373"/>
        <end position="588"/>
    </location>
</feature>
<sequence length="613" mass="69582">MGTVSKYSAFKGNPLKTKTDVQEAFKVMFEALIPGFSPGRARVRLEQAGAHFDPDAADLEGFARPLWGIVPFAAGGGHFDHWDLYNQGFTAGVDPKHPEYWGDPVDYNQRLVELAAIGFALALVPEHIWTPLPEATKANLSAYLVTGRNCKFHDNNWKYFRVLIDLGLKRVGVDFDSKMTEKYLQELEAFYIGDGFYGDGPLRNRMDYYNPWALQFYALLYARLCPEDKDRQTRFRERSRAFANQYQHWFSDDGSAIPFGRSLVYRFACGSFWGACAFANEQVLPWGVLKGLYLRHLRWWSQQPVSRVNSDILSLGYAYPNSFVCEHYNSPQSPYWATKVFIALAVPDDHPFWTANEESHLCAPISLQPTSGMVITHFPKNTTALMSGPSHLADVVRFQAEKYCKFAYSTRYGFSVDVNAYSFVNAALDNMIGFSEDGEQFKVRTGTKAKMYQDKIYATWSPWPDVQVETLLAPRGKWHVRLHKIHSGRDLFAIEGGFAIANQENIDTNIRLYHTDRIHITNGIDVSCVVDLIGNRKPRVCYPEPNSNIMAPRTKVPQLRGKIVANEITVFAAAFLAMPDMSVLETDWLSVPQCLSEHDFQNVKDNGLPVFNE</sequence>
<feature type="non-terminal residue" evidence="3">
    <location>
        <position position="1"/>
    </location>
</feature>
<dbReference type="PANTHER" id="PTHR35339">
    <property type="entry name" value="LINALOOL DEHYDRATASE_ISOMERASE DOMAIN-CONTAINING PROTEIN"/>
    <property type="match status" value="1"/>
</dbReference>
<dbReference type="STRING" id="101127.A0A1X2G7E3"/>
<reference evidence="3 4" key="1">
    <citation type="submission" date="2016-07" db="EMBL/GenBank/DDBJ databases">
        <title>Pervasive Adenine N6-methylation of Active Genes in Fungi.</title>
        <authorList>
            <consortium name="DOE Joint Genome Institute"/>
            <person name="Mondo S.J."/>
            <person name="Dannebaum R.O."/>
            <person name="Kuo R.C."/>
            <person name="Labutti K."/>
            <person name="Haridas S."/>
            <person name="Kuo A."/>
            <person name="Salamov A."/>
            <person name="Ahrendt S.R."/>
            <person name="Lipzen A."/>
            <person name="Sullivan W."/>
            <person name="Andreopoulos W.B."/>
            <person name="Clum A."/>
            <person name="Lindquist E."/>
            <person name="Daum C."/>
            <person name="Ramamoorthy G.K."/>
            <person name="Gryganskyi A."/>
            <person name="Culley D."/>
            <person name="Magnuson J.K."/>
            <person name="James T.Y."/>
            <person name="O'Malley M.A."/>
            <person name="Stajich J.E."/>
            <person name="Spatafora J.W."/>
            <person name="Visel A."/>
            <person name="Grigoriev I.V."/>
        </authorList>
    </citation>
    <scope>NUCLEOTIDE SEQUENCE [LARGE SCALE GENOMIC DNA]</scope>
    <source>
        <strain evidence="3 4">NRRL 3301</strain>
    </source>
</reference>
<proteinExistence type="predicted"/>
<comment type="caution">
    <text evidence="3">The sequence shown here is derived from an EMBL/GenBank/DDBJ whole genome shotgun (WGS) entry which is preliminary data.</text>
</comment>
<protein>
    <submittedName>
        <fullName evidence="3">Uncharacterized protein</fullName>
    </submittedName>
</protein>
<dbReference type="InterPro" id="IPR016624">
    <property type="entry name" value="UCP014753"/>
</dbReference>
<dbReference type="InterPro" id="IPR049349">
    <property type="entry name" value="DUF2264_N"/>
</dbReference>
<dbReference type="PIRSF" id="PIRSF014753">
    <property type="entry name" value="UCP014753"/>
    <property type="match status" value="1"/>
</dbReference>
<dbReference type="PANTHER" id="PTHR35339:SF4">
    <property type="entry name" value="LINALOOL DEHYDRATASE_ISOMERASE DOMAIN-CONTAINING PROTEIN"/>
    <property type="match status" value="1"/>
</dbReference>
<evidence type="ECO:0000259" key="2">
    <source>
        <dbReference type="Pfam" id="PF20938"/>
    </source>
</evidence>
<dbReference type="Pfam" id="PF10022">
    <property type="entry name" value="DUF2264"/>
    <property type="match status" value="1"/>
</dbReference>
<dbReference type="Pfam" id="PF20938">
    <property type="entry name" value="DUF2264_C"/>
    <property type="match status" value="1"/>
</dbReference>
<dbReference type="OrthoDB" id="5150166at2759"/>
<feature type="domain" description="DUF2264" evidence="1">
    <location>
        <begin position="17"/>
        <end position="359"/>
    </location>
</feature>
<gene>
    <name evidence="3" type="ORF">DM01DRAFT_1396586</name>
</gene>
<name>A0A1X2G7E3_9FUNG</name>
<dbReference type="InterPro" id="IPR049237">
    <property type="entry name" value="DUF2264_C"/>
</dbReference>
<dbReference type="EMBL" id="MCGT01000035">
    <property type="protein sequence ID" value="ORX46981.1"/>
    <property type="molecule type" value="Genomic_DNA"/>
</dbReference>
<dbReference type="Proteomes" id="UP000242146">
    <property type="component" value="Unassembled WGS sequence"/>
</dbReference>
<evidence type="ECO:0000313" key="3">
    <source>
        <dbReference type="EMBL" id="ORX46981.1"/>
    </source>
</evidence>
<organism evidence="3 4">
    <name type="scientific">Hesseltinella vesiculosa</name>
    <dbReference type="NCBI Taxonomy" id="101127"/>
    <lineage>
        <taxon>Eukaryota</taxon>
        <taxon>Fungi</taxon>
        <taxon>Fungi incertae sedis</taxon>
        <taxon>Mucoromycota</taxon>
        <taxon>Mucoromycotina</taxon>
        <taxon>Mucoromycetes</taxon>
        <taxon>Mucorales</taxon>
        <taxon>Cunninghamellaceae</taxon>
        <taxon>Hesseltinella</taxon>
    </lineage>
</organism>
<accession>A0A1X2G7E3</accession>
<evidence type="ECO:0000259" key="1">
    <source>
        <dbReference type="Pfam" id="PF10022"/>
    </source>
</evidence>